<gene>
    <name evidence="1" type="ORF">TGRH88_004400</name>
</gene>
<sequence>MRHPKTRACSRESALVESCQQPTSEDLASSIETPFASRGYSEQVGQKKGRRRRFFASSRRNCGAQSSLFPFWRGTRRFAVLVHEVLSSHCELEGAQLPLLVGFLSSFSSAASTAVSRVSVNVEQLRDGLPSLRGFRKEGKAGRLFQRTVLAVSERFLSSLTRHVCTQRLKGISSLALQGGTVSELLVRRRASVSRETLRRLAPASSSAHVSRADVVLHSRLQVHTLECSASGHLERLSF</sequence>
<organism evidence="1 2">
    <name type="scientific">Toxoplasma gondii</name>
    <dbReference type="NCBI Taxonomy" id="5811"/>
    <lineage>
        <taxon>Eukaryota</taxon>
        <taxon>Sar</taxon>
        <taxon>Alveolata</taxon>
        <taxon>Apicomplexa</taxon>
        <taxon>Conoidasida</taxon>
        <taxon>Coccidia</taxon>
        <taxon>Eucoccidiorida</taxon>
        <taxon>Eimeriorina</taxon>
        <taxon>Sarcocystidae</taxon>
        <taxon>Toxoplasma</taxon>
    </lineage>
</organism>
<evidence type="ECO:0000313" key="1">
    <source>
        <dbReference type="EMBL" id="KAF4645338.1"/>
    </source>
</evidence>
<reference evidence="1 2" key="1">
    <citation type="submission" date="2020-03" db="EMBL/GenBank/DDBJ databases">
        <title>Genome sequence of Toxoplasma gondii RH-88 strain.</title>
        <authorList>
            <person name="Lorenzi H.A."/>
            <person name="Venepally P."/>
            <person name="Rozenberg A."/>
            <person name="Sibley D."/>
        </authorList>
    </citation>
    <scope>NUCLEOTIDE SEQUENCE [LARGE SCALE GENOMIC DNA]</scope>
    <source>
        <strain evidence="1 2">RH-88</strain>
    </source>
</reference>
<accession>A0A7J6KDW5</accession>
<evidence type="ECO:0000313" key="2">
    <source>
        <dbReference type="Proteomes" id="UP000557509"/>
    </source>
</evidence>
<proteinExistence type="predicted"/>
<dbReference type="Proteomes" id="UP000557509">
    <property type="component" value="Unassembled WGS sequence"/>
</dbReference>
<comment type="caution">
    <text evidence="1">The sequence shown here is derived from an EMBL/GenBank/DDBJ whole genome shotgun (WGS) entry which is preliminary data.</text>
</comment>
<name>A0A7J6KDW5_TOXGO</name>
<protein>
    <submittedName>
        <fullName evidence="1">Uncharacterized protein</fullName>
    </submittedName>
</protein>
<keyword evidence="2" id="KW-1185">Reference proteome</keyword>
<dbReference type="EMBL" id="JAAUHK010000188">
    <property type="protein sequence ID" value="KAF4645338.1"/>
    <property type="molecule type" value="Genomic_DNA"/>
</dbReference>
<dbReference type="AlphaFoldDB" id="A0A7J6KDW5"/>